<sequence length="823" mass="93687">MGIPEKDSFTQSALSGVSAGGDITVGNISQEVFATIHNIETCIVEISAAKVTQQELKLDSPYQGLKRFNLKDREYFFGRDKLIAELCEAVNQSSLSLILGASGSGKSSVVRAGVIPELKRSLKAQAFYDFIFTPDQDPFDSLYRCLRSEEKDKKFSKQEAETALESEPDTLSKVIRNLRKGEERWLIFIDQFEELFTICDDDKREKFISGLVQFVRSKDNFVKIVLAMRSDFLEQFSFYPDFAAIAQKNIHLVSELYPDQLRQAIEQPAAKHGVVFEEGLVEQIIDEVKGQKGSLPLLQYTLDLLWKIECQTIGADGRLEIADRTLNKRTYNALEGVRGALQSRVNEIYSRLNQEEKITTKQIFLKLVRYVNTGLGDRPVSERAYQSEFSRESAKKILHELIDNNLLISSSEYSKSEKNKVISNKATVEIAHEILLFSWDELKQWLEQEKEAHILKHWLMAEVRKWSKAREEGNELKAKQELLRGSRLYQIVQFRLLNAFENVGGLEEEEIKFIDASLEEAERLNDAELTKKHLERKDALDKTNWLLIPSAVVNPISESAESISKSIEAISSKIYEWLIQNFEPQINDSVLHAIKNLDRLPDLQEVMNNFFDGVMNNFFSEGFSKLAKSHVDSFYDSQTLNNRNISQKNSIDVIKYSSAIDGILGALTGFFSLESALITTPIDIIKSWSIQVYIICFVAHVYGVSPTKEDALTILFSSEQEVLKLFKEKAIAKRFRSAASQDALKEIMRRIVKEAAEEIVKAVIGKAVDKSIRKFLEKIVPFVFGATLSATTCWWDTTQTGKRAILYYELQRDLEFSSTDVNI</sequence>
<dbReference type="Gene3D" id="3.40.50.300">
    <property type="entry name" value="P-loop containing nucleotide triphosphate hydrolases"/>
    <property type="match status" value="1"/>
</dbReference>
<dbReference type="SUPFAM" id="SSF52540">
    <property type="entry name" value="P-loop containing nucleoside triphosphate hydrolases"/>
    <property type="match status" value="1"/>
</dbReference>
<name>A0AA97B9C1_9CYAN</name>
<gene>
    <name evidence="2" type="ORF">HNI00_03285</name>
</gene>
<dbReference type="Pfam" id="PF20703">
    <property type="entry name" value="nSTAND1"/>
    <property type="match status" value="1"/>
</dbReference>
<organism evidence="2">
    <name type="scientific">Thermoleptolyngbya oregonensis NK1-22</name>
    <dbReference type="NCBI Taxonomy" id="2547457"/>
    <lineage>
        <taxon>Bacteria</taxon>
        <taxon>Bacillati</taxon>
        <taxon>Cyanobacteriota</taxon>
        <taxon>Cyanophyceae</taxon>
        <taxon>Oculatellales</taxon>
        <taxon>Oculatellaceae</taxon>
        <taxon>Thermoleptolyngbya</taxon>
    </lineage>
</organism>
<dbReference type="GO" id="GO:0005524">
    <property type="term" value="F:ATP binding"/>
    <property type="evidence" value="ECO:0007669"/>
    <property type="project" value="UniProtKB-KW"/>
</dbReference>
<dbReference type="InterPro" id="IPR027417">
    <property type="entry name" value="P-loop_NTPase"/>
</dbReference>
<feature type="domain" description="Novel STAND NTPase 1" evidence="1">
    <location>
        <begin position="61"/>
        <end position="471"/>
    </location>
</feature>
<dbReference type="AlphaFoldDB" id="A0AA97B9C1"/>
<proteinExistence type="predicted"/>
<evidence type="ECO:0000313" key="2">
    <source>
        <dbReference type="EMBL" id="WOB42295.1"/>
    </source>
</evidence>
<reference evidence="2" key="1">
    <citation type="submission" date="2020-05" db="EMBL/GenBank/DDBJ databases">
        <authorList>
            <person name="Zhu T."/>
            <person name="Keshari N."/>
            <person name="Lu X."/>
        </authorList>
    </citation>
    <scope>NUCLEOTIDE SEQUENCE</scope>
    <source>
        <strain evidence="2">NK1-22</strain>
    </source>
</reference>
<keyword evidence="2" id="KW-0067">ATP-binding</keyword>
<accession>A0AA97B9C1</accession>
<protein>
    <submittedName>
        <fullName evidence="2">ATP-binding protein</fullName>
    </submittedName>
</protein>
<keyword evidence="2" id="KW-0547">Nucleotide-binding</keyword>
<dbReference type="RefSeq" id="WP_316790659.1">
    <property type="nucleotide sequence ID" value="NZ_CP053540.1"/>
</dbReference>
<dbReference type="InterPro" id="IPR049052">
    <property type="entry name" value="nSTAND1"/>
</dbReference>
<dbReference type="EMBL" id="CP053540">
    <property type="protein sequence ID" value="WOB42295.1"/>
    <property type="molecule type" value="Genomic_DNA"/>
</dbReference>
<evidence type="ECO:0000259" key="1">
    <source>
        <dbReference type="Pfam" id="PF20703"/>
    </source>
</evidence>
<dbReference type="KEGG" id="tog:HNI00_03285"/>